<organism evidence="4 5">
    <name type="scientific">Burkholderia lata (strain ATCC 17760 / DSM 23089 / LMG 22485 / NCIMB 9086 / R18194 / 383)</name>
    <dbReference type="NCBI Taxonomy" id="482957"/>
    <lineage>
        <taxon>Bacteria</taxon>
        <taxon>Pseudomonadati</taxon>
        <taxon>Pseudomonadota</taxon>
        <taxon>Betaproteobacteria</taxon>
        <taxon>Burkholderiales</taxon>
        <taxon>Burkholderiaceae</taxon>
        <taxon>Burkholderia</taxon>
        <taxon>Burkholderia cepacia complex</taxon>
    </lineage>
</organism>
<dbReference type="InterPro" id="IPR012263">
    <property type="entry name" value="M_m6A_EcoRV"/>
</dbReference>
<dbReference type="GO" id="GO:0043565">
    <property type="term" value="F:sequence-specific DNA binding"/>
    <property type="evidence" value="ECO:0007669"/>
    <property type="project" value="TreeGrafter"/>
</dbReference>
<dbReference type="InterPro" id="IPR012327">
    <property type="entry name" value="MeTrfase_D12"/>
</dbReference>
<dbReference type="GO" id="GO:0032259">
    <property type="term" value="P:methylation"/>
    <property type="evidence" value="ECO:0007669"/>
    <property type="project" value="UniProtKB-KW"/>
</dbReference>
<gene>
    <name evidence="4" type="ORF">BLA23254_01223</name>
</gene>
<dbReference type="AlphaFoldDB" id="A0A6P2IGP0"/>
<keyword evidence="2 4" id="KW-0808">Transferase</keyword>
<dbReference type="SUPFAM" id="SSF53335">
    <property type="entry name" value="S-adenosyl-L-methionine-dependent methyltransferases"/>
    <property type="match status" value="1"/>
</dbReference>
<evidence type="ECO:0000313" key="4">
    <source>
        <dbReference type="EMBL" id="VWB28707.1"/>
    </source>
</evidence>
<dbReference type="EMBL" id="CABVPW010000004">
    <property type="protein sequence ID" value="VWB28707.1"/>
    <property type="molecule type" value="Genomic_DNA"/>
</dbReference>
<dbReference type="InterPro" id="IPR029063">
    <property type="entry name" value="SAM-dependent_MTases_sf"/>
</dbReference>
<accession>A0A6P2IGP0</accession>
<proteinExistence type="predicted"/>
<name>A0A6P2IGP0_BURL3</name>
<dbReference type="PIRSF" id="PIRSF000398">
    <property type="entry name" value="M_m6A_EcoRV"/>
    <property type="match status" value="1"/>
</dbReference>
<protein>
    <submittedName>
        <fullName evidence="4">D12 class N6 adenine-specific DNA methyltransferase</fullName>
    </submittedName>
</protein>
<dbReference type="PRINTS" id="PR00505">
    <property type="entry name" value="D12N6MTFRASE"/>
</dbReference>
<dbReference type="GO" id="GO:1904047">
    <property type="term" value="F:S-adenosyl-L-methionine binding"/>
    <property type="evidence" value="ECO:0007669"/>
    <property type="project" value="TreeGrafter"/>
</dbReference>
<keyword evidence="1 4" id="KW-0489">Methyltransferase</keyword>
<evidence type="ECO:0000256" key="2">
    <source>
        <dbReference type="ARBA" id="ARBA00022679"/>
    </source>
</evidence>
<dbReference type="GO" id="GO:0009307">
    <property type="term" value="P:DNA restriction-modification system"/>
    <property type="evidence" value="ECO:0007669"/>
    <property type="project" value="InterPro"/>
</dbReference>
<dbReference type="GO" id="GO:0009007">
    <property type="term" value="F:site-specific DNA-methyltransferase (adenine-specific) activity"/>
    <property type="evidence" value="ECO:0007669"/>
    <property type="project" value="UniProtKB-EC"/>
</dbReference>
<evidence type="ECO:0000256" key="3">
    <source>
        <dbReference type="ARBA" id="ARBA00022691"/>
    </source>
</evidence>
<sequence>MTRAKTRTEITAPLLSFMGSKFRVASWVLSHLPEHDIYVEPFGGSAAVLLQKPRSRVEIYNDLDGEIVNLFRVVRDDASRARLIDALELTPYARTEYDAAWFATDEPIERARRLCVRAQMGFGSMGATRPLNDPIGFAGDVWSDGPGQWKRYPGRLGPISARLRGTMIENMPAVELIARYDAPGVLFYVDPPYLPEVRNSVSRGIGRDYRCEMSTFEHVDLLAMLANLRGMAVVSGYASDMYERALAGWARFTRKTRANSQAGTVAREEVIWISPSACAAAGIEPRAVERFDVIDELPLFAVAGVRA</sequence>
<keyword evidence="3" id="KW-0949">S-adenosyl-L-methionine</keyword>
<dbReference type="RefSeq" id="WP_254609693.1">
    <property type="nucleotide sequence ID" value="NZ_CABVPW010000004.1"/>
</dbReference>
<evidence type="ECO:0000313" key="5">
    <source>
        <dbReference type="Proteomes" id="UP000494218"/>
    </source>
</evidence>
<evidence type="ECO:0000256" key="1">
    <source>
        <dbReference type="ARBA" id="ARBA00022603"/>
    </source>
</evidence>
<dbReference type="PANTHER" id="PTHR30481:SF4">
    <property type="entry name" value="SITE-SPECIFIC DNA-METHYLTRANSFERASE (ADENINE-SPECIFIC)"/>
    <property type="match status" value="1"/>
</dbReference>
<dbReference type="PANTHER" id="PTHR30481">
    <property type="entry name" value="DNA ADENINE METHYLASE"/>
    <property type="match status" value="1"/>
</dbReference>
<dbReference type="Pfam" id="PF02086">
    <property type="entry name" value="MethyltransfD12"/>
    <property type="match status" value="1"/>
</dbReference>
<reference evidence="4 5" key="1">
    <citation type="submission" date="2019-09" db="EMBL/GenBank/DDBJ databases">
        <authorList>
            <person name="Depoorter E."/>
        </authorList>
    </citation>
    <scope>NUCLEOTIDE SEQUENCE [LARGE SCALE GENOMIC DNA]</scope>
    <source>
        <strain evidence="4">LMG 23254</strain>
    </source>
</reference>
<dbReference type="Gene3D" id="3.40.50.150">
    <property type="entry name" value="Vaccinia Virus protein VP39"/>
    <property type="match status" value="2"/>
</dbReference>
<dbReference type="GO" id="GO:0006298">
    <property type="term" value="P:mismatch repair"/>
    <property type="evidence" value="ECO:0007669"/>
    <property type="project" value="TreeGrafter"/>
</dbReference>
<dbReference type="Proteomes" id="UP000494218">
    <property type="component" value="Unassembled WGS sequence"/>
</dbReference>